<dbReference type="Proteomes" id="UP001165120">
    <property type="component" value="Unassembled WGS sequence"/>
</dbReference>
<gene>
    <name evidence="6" type="ORF">Cboi02_000260200</name>
</gene>
<comment type="caution">
    <text evidence="6">The sequence shown here is derived from an EMBL/GenBank/DDBJ whole genome shotgun (WGS) entry which is preliminary data.</text>
</comment>
<name>A0A9W6WGA4_CANBO</name>
<dbReference type="AlphaFoldDB" id="A0A9W6WGA4"/>
<dbReference type="Gene3D" id="1.10.3380.30">
    <property type="match status" value="1"/>
</dbReference>
<evidence type="ECO:0000313" key="6">
    <source>
        <dbReference type="EMBL" id="GME69861.1"/>
    </source>
</evidence>
<dbReference type="SMART" id="SM01142">
    <property type="entry name" value="DSHCT"/>
    <property type="match status" value="1"/>
</dbReference>
<reference evidence="6" key="1">
    <citation type="submission" date="2023-04" db="EMBL/GenBank/DDBJ databases">
        <title>Candida boidinii NBRC 10035.</title>
        <authorList>
            <person name="Ichikawa N."/>
            <person name="Sato H."/>
            <person name="Tonouchi N."/>
        </authorList>
    </citation>
    <scope>NUCLEOTIDE SEQUENCE</scope>
    <source>
        <strain evidence="6">NBRC 10035</strain>
    </source>
</reference>
<dbReference type="InterPro" id="IPR012961">
    <property type="entry name" value="Ski2/MTR4_C"/>
</dbReference>
<evidence type="ECO:0000259" key="5">
    <source>
        <dbReference type="SMART" id="SM01142"/>
    </source>
</evidence>
<dbReference type="GO" id="GO:0070478">
    <property type="term" value="P:nuclear-transcribed mRNA catabolic process, 3'-5' exonucleolytic nonsense-mediated decay"/>
    <property type="evidence" value="ECO:0007669"/>
    <property type="project" value="TreeGrafter"/>
</dbReference>
<protein>
    <submittedName>
        <fullName evidence="6">Unnamed protein product</fullName>
    </submittedName>
</protein>
<keyword evidence="7" id="KW-1185">Reference proteome</keyword>
<proteinExistence type="predicted"/>
<dbReference type="PANTHER" id="PTHR12131:SF1">
    <property type="entry name" value="ATP-DEPENDENT RNA HELICASE SUPV3L1, MITOCHONDRIAL-RELATED"/>
    <property type="match status" value="1"/>
</dbReference>
<dbReference type="PANTHER" id="PTHR12131">
    <property type="entry name" value="ATP-DEPENDENT RNA AND DNA HELICASE"/>
    <property type="match status" value="1"/>
</dbReference>
<dbReference type="GO" id="GO:0055087">
    <property type="term" value="C:Ski complex"/>
    <property type="evidence" value="ECO:0007669"/>
    <property type="project" value="TreeGrafter"/>
</dbReference>
<keyword evidence="3" id="KW-0347">Helicase</keyword>
<dbReference type="FunFam" id="1.10.3380.30:FF:000001">
    <property type="entry name" value="Ski2 ATP-dependent RNA helicase"/>
    <property type="match status" value="1"/>
</dbReference>
<keyword evidence="4" id="KW-0067">ATP-binding</keyword>
<evidence type="ECO:0000256" key="1">
    <source>
        <dbReference type="ARBA" id="ARBA00022741"/>
    </source>
</evidence>
<keyword evidence="2" id="KW-0378">Hydrolase</keyword>
<dbReference type="GO" id="GO:0016787">
    <property type="term" value="F:hydrolase activity"/>
    <property type="evidence" value="ECO:0007669"/>
    <property type="project" value="UniProtKB-KW"/>
</dbReference>
<dbReference type="GO" id="GO:0005524">
    <property type="term" value="F:ATP binding"/>
    <property type="evidence" value="ECO:0007669"/>
    <property type="project" value="UniProtKB-KW"/>
</dbReference>
<dbReference type="Pfam" id="PF08148">
    <property type="entry name" value="DSHCT"/>
    <property type="match status" value="1"/>
</dbReference>
<dbReference type="GO" id="GO:0004386">
    <property type="term" value="F:helicase activity"/>
    <property type="evidence" value="ECO:0007669"/>
    <property type="project" value="UniProtKB-KW"/>
</dbReference>
<accession>A0A9W6WGA4</accession>
<evidence type="ECO:0000256" key="3">
    <source>
        <dbReference type="ARBA" id="ARBA00022806"/>
    </source>
</evidence>
<feature type="domain" description="ATP-dependent RNA helicase Ski2/MTR4 C-terminal" evidence="5">
    <location>
        <begin position="84"/>
        <end position="282"/>
    </location>
</feature>
<dbReference type="InterPro" id="IPR050699">
    <property type="entry name" value="RNA-DNA_Helicase"/>
</dbReference>
<evidence type="ECO:0000256" key="2">
    <source>
        <dbReference type="ARBA" id="ARBA00022801"/>
    </source>
</evidence>
<dbReference type="EMBL" id="BSXN01000797">
    <property type="protein sequence ID" value="GME69861.1"/>
    <property type="molecule type" value="Genomic_DNA"/>
</dbReference>
<keyword evidence="1" id="KW-0547">Nucleotide-binding</keyword>
<organism evidence="6 7">
    <name type="scientific">Candida boidinii</name>
    <name type="common">Yeast</name>
    <dbReference type="NCBI Taxonomy" id="5477"/>
    <lineage>
        <taxon>Eukaryota</taxon>
        <taxon>Fungi</taxon>
        <taxon>Dikarya</taxon>
        <taxon>Ascomycota</taxon>
        <taxon>Saccharomycotina</taxon>
        <taxon>Pichiomycetes</taxon>
        <taxon>Pichiales</taxon>
        <taxon>Pichiaceae</taxon>
        <taxon>Ogataea</taxon>
        <taxon>Ogataea/Candida clade</taxon>
    </lineage>
</organism>
<evidence type="ECO:0000313" key="7">
    <source>
        <dbReference type="Proteomes" id="UP001165120"/>
    </source>
</evidence>
<sequence>MDKTTQELFFRIDELRETIDDNFDFANEQFVSDLKKYYPTIINKMNLKNEIQSLKDLISEDNLELLPDYTQRLEILKLLEFIEPQQLTVNLKGRVACEINSGWELVLTELVFDNFLGDFTSEEIVALLSCFVYEGKKNNNNSKNNADAGATHVSLPTLETPRLEKGKEKIIKIVKDMLQVYNDYQINLTADEESFLERDRFALVNTVYEWAKGLSFKEIMEMFNDSDESEGTIVRVITRLDEICREVKNCALIIGDSDLHLKMNDAQEKIKRDIVFCASLYL</sequence>
<evidence type="ECO:0000256" key="4">
    <source>
        <dbReference type="ARBA" id="ARBA00022840"/>
    </source>
</evidence>